<comment type="caution">
    <text evidence="1">The sequence shown here is derived from an EMBL/GenBank/DDBJ whole genome shotgun (WGS) entry which is preliminary data.</text>
</comment>
<dbReference type="PANTHER" id="PTHR42877">
    <property type="entry name" value="L-ORNITHINE N(5)-MONOOXYGENASE-RELATED"/>
    <property type="match status" value="1"/>
</dbReference>
<dbReference type="InterPro" id="IPR051209">
    <property type="entry name" value="FAD-bind_Monooxygenase_sf"/>
</dbReference>
<dbReference type="EMBL" id="JACWMS010000002">
    <property type="protein sequence ID" value="MBD1320649.1"/>
    <property type="molecule type" value="Genomic_DNA"/>
</dbReference>
<protein>
    <submittedName>
        <fullName evidence="1">NAD(P)/FAD-dependent oxidoreductase</fullName>
    </submittedName>
</protein>
<evidence type="ECO:0000313" key="2">
    <source>
        <dbReference type="Proteomes" id="UP000602395"/>
    </source>
</evidence>
<organism evidence="1 2">
    <name type="scientific">Gordonia hankookensis</name>
    <dbReference type="NCBI Taxonomy" id="589403"/>
    <lineage>
        <taxon>Bacteria</taxon>
        <taxon>Bacillati</taxon>
        <taxon>Actinomycetota</taxon>
        <taxon>Actinomycetes</taxon>
        <taxon>Mycobacteriales</taxon>
        <taxon>Gordoniaceae</taxon>
        <taxon>Gordonia</taxon>
    </lineage>
</organism>
<accession>A0ABR7WCX1</accession>
<dbReference type="SUPFAM" id="SSF51905">
    <property type="entry name" value="FAD/NAD(P)-binding domain"/>
    <property type="match status" value="1"/>
</dbReference>
<evidence type="ECO:0000313" key="1">
    <source>
        <dbReference type="EMBL" id="MBD1320649.1"/>
    </source>
</evidence>
<proteinExistence type="predicted"/>
<dbReference type="Gene3D" id="3.50.50.60">
    <property type="entry name" value="FAD/NAD(P)-binding domain"/>
    <property type="match status" value="2"/>
</dbReference>
<dbReference type="RefSeq" id="WP_190267258.1">
    <property type="nucleotide sequence ID" value="NZ_BAABAD010000004.1"/>
</dbReference>
<reference evidence="1 2" key="1">
    <citation type="submission" date="2020-09" db="EMBL/GenBank/DDBJ databases">
        <title>Novel species in genus Gordonia.</title>
        <authorList>
            <person name="Zhang G."/>
        </authorList>
    </citation>
    <scope>NUCLEOTIDE SEQUENCE [LARGE SCALE GENOMIC DNA]</scope>
    <source>
        <strain evidence="1 2">ON-33</strain>
    </source>
</reference>
<dbReference type="PANTHER" id="PTHR42877:SF4">
    <property type="entry name" value="FAD_NAD(P)-BINDING DOMAIN-CONTAINING PROTEIN-RELATED"/>
    <property type="match status" value="1"/>
</dbReference>
<name>A0ABR7WCX1_9ACTN</name>
<sequence length="517" mass="57157">MSVGGATDERAVDTTTLIIGAGFAGIGTAIRLLQQGHDDLVILERDVRPGGTWRDNDYPGAACDIPSRLYSYSFAPNPEWTQTYSESSEILAYIDGMIADHGLDRHIRYSHLAIGMEFDEAVGSWIVDIADREPIVARTVVVASGPLSTPGYPDITGLDDFAGHRMHSAAWDHEYDFEGKKVGVIGTGASGVQLIPELVRAGADVTVFQRTPGWVLPRLDRRVSGMSRQLYRSMPLTQTVARRLWFAGHESVALGAVWNSPFTRVIEAVAKLNLRAQVGDPWMRRQLTPDFRAGCKRLLMTNDYYPALQADNCALVTWPIARICEHGVRTVEGIERRFDCLVFATGFEVSKQGTPIPIRGRGGRVLADEWSGGAYAYKSFAVSGFPNLYFTFGPNSGPGHNSALVYMEAQIEAIVTAISIIRDRGLRLLDVHEPAQDAYNATIQKRLEHTTWNSGCRSWYLTADGFNATMYPGFATQYIAQMRTIDFTRDFRAVAAEVPSTRAGRSSDRLNPGLRRR</sequence>
<dbReference type="Pfam" id="PF13738">
    <property type="entry name" value="Pyr_redox_3"/>
    <property type="match status" value="1"/>
</dbReference>
<dbReference type="PRINTS" id="PR00411">
    <property type="entry name" value="PNDRDTASEI"/>
</dbReference>
<dbReference type="Proteomes" id="UP000602395">
    <property type="component" value="Unassembled WGS sequence"/>
</dbReference>
<keyword evidence="2" id="KW-1185">Reference proteome</keyword>
<gene>
    <name evidence="1" type="ORF">IDF66_13770</name>
</gene>
<dbReference type="InterPro" id="IPR036188">
    <property type="entry name" value="FAD/NAD-bd_sf"/>
</dbReference>